<keyword evidence="4" id="KW-1185">Reference proteome</keyword>
<dbReference type="EMBL" id="CP084930">
    <property type="protein sequence ID" value="USI72638.1"/>
    <property type="molecule type" value="Genomic_DNA"/>
</dbReference>
<feature type="chain" id="PRO_5047312021" evidence="2">
    <location>
        <begin position="19"/>
        <end position="103"/>
    </location>
</feature>
<accession>A0ABY4X6T2</accession>
<name>A0ABY4X6T2_9SPHN</name>
<proteinExistence type="predicted"/>
<reference evidence="3" key="1">
    <citation type="journal article" date="2022" name="Toxins">
        <title>Genomic Analysis of Sphingopyxis sp. USTB-05 for Biodegrading Cyanobacterial Hepatotoxins.</title>
        <authorList>
            <person name="Liu C."/>
            <person name="Xu Q."/>
            <person name="Zhao Z."/>
            <person name="Zhang H."/>
            <person name="Liu X."/>
            <person name="Yin C."/>
            <person name="Liu Y."/>
            <person name="Yan H."/>
        </authorList>
    </citation>
    <scope>NUCLEOTIDE SEQUENCE</scope>
    <source>
        <strain evidence="3">NBD5</strain>
    </source>
</reference>
<keyword evidence="2" id="KW-0732">Signal</keyword>
<feature type="signal peptide" evidence="2">
    <location>
        <begin position="1"/>
        <end position="18"/>
    </location>
</feature>
<gene>
    <name evidence="3" type="ORF">LHA26_15350</name>
</gene>
<dbReference type="RefSeq" id="WP_252166446.1">
    <property type="nucleotide sequence ID" value="NZ_CP084930.1"/>
</dbReference>
<protein>
    <submittedName>
        <fullName evidence="3">Uncharacterized protein</fullName>
    </submittedName>
</protein>
<evidence type="ECO:0000256" key="1">
    <source>
        <dbReference type="SAM" id="MobiDB-lite"/>
    </source>
</evidence>
<sequence>MALILGVMLAAGAGGAQAPAPGTLRLTESEKAALLAQSDEQGVDAARAGLAPSDAPRRGVHGEMGAMIGSNGAHALYGTAAIPIGQSGGAIISVESSRFPRPR</sequence>
<organism evidence="3 4">
    <name type="scientific">Sphingomonas morindae</name>
    <dbReference type="NCBI Taxonomy" id="1541170"/>
    <lineage>
        <taxon>Bacteria</taxon>
        <taxon>Pseudomonadati</taxon>
        <taxon>Pseudomonadota</taxon>
        <taxon>Alphaproteobacteria</taxon>
        <taxon>Sphingomonadales</taxon>
        <taxon>Sphingomonadaceae</taxon>
        <taxon>Sphingomonas</taxon>
    </lineage>
</organism>
<dbReference type="Proteomes" id="UP001056937">
    <property type="component" value="Chromosome 1"/>
</dbReference>
<evidence type="ECO:0000256" key="2">
    <source>
        <dbReference type="SAM" id="SignalP"/>
    </source>
</evidence>
<evidence type="ECO:0000313" key="3">
    <source>
        <dbReference type="EMBL" id="USI72638.1"/>
    </source>
</evidence>
<evidence type="ECO:0000313" key="4">
    <source>
        <dbReference type="Proteomes" id="UP001056937"/>
    </source>
</evidence>
<feature type="region of interest" description="Disordered" evidence="1">
    <location>
        <begin position="38"/>
        <end position="63"/>
    </location>
</feature>